<reference evidence="2" key="1">
    <citation type="journal article" date="2019" name="Int. J. Syst. Evol. Microbiol.">
        <title>The Global Catalogue of Microorganisms (GCM) 10K type strain sequencing project: providing services to taxonomists for standard genome sequencing and annotation.</title>
        <authorList>
            <consortium name="The Broad Institute Genomics Platform"/>
            <consortium name="The Broad Institute Genome Sequencing Center for Infectious Disease"/>
            <person name="Wu L."/>
            <person name="Ma J."/>
        </authorList>
    </citation>
    <scope>NUCLEOTIDE SEQUENCE [LARGE SCALE GENOMIC DNA]</scope>
    <source>
        <strain evidence="2">JCM 17906</strain>
    </source>
</reference>
<comment type="caution">
    <text evidence="1">The sequence shown here is derived from an EMBL/GenBank/DDBJ whole genome shotgun (WGS) entry which is preliminary data.</text>
</comment>
<dbReference type="InterPro" id="IPR001753">
    <property type="entry name" value="Enoyl-CoA_hydra/iso"/>
</dbReference>
<name>A0ABP8RT20_9PSEU</name>
<keyword evidence="2" id="KW-1185">Reference proteome</keyword>
<dbReference type="CDD" id="cd06558">
    <property type="entry name" value="crotonase-like"/>
    <property type="match status" value="1"/>
</dbReference>
<evidence type="ECO:0000313" key="2">
    <source>
        <dbReference type="Proteomes" id="UP001501598"/>
    </source>
</evidence>
<dbReference type="Proteomes" id="UP001501598">
    <property type="component" value="Unassembled WGS sequence"/>
</dbReference>
<sequence>MPEYKYLLTSVEDGVGILQLNHPEKRNALGWELHHEIIDALNAWAEDDTVAAVLMIGNERYFCAGWALDVLQETSGDDRTRFTDLAYKLMITIYDFRKPTVAAVAGVAPGYGMDLANMCDITIASENAAFGSTQVKYAMNGFYHGMLRKTNTQRARRMFFTGDPIDAHEAQRCGLVDEVVPVGELRESALGLAKQIAENGAELTTVLKEVALRASNMDHVGATAYELRVTHDLLQRGLFTRQIAEGLERLKAGTSKATERLAPKA</sequence>
<dbReference type="PANTHER" id="PTHR11941">
    <property type="entry name" value="ENOYL-COA HYDRATASE-RELATED"/>
    <property type="match status" value="1"/>
</dbReference>
<gene>
    <name evidence="1" type="ORF">GCM10023175_28980</name>
</gene>
<accession>A0ABP8RT20</accession>
<protein>
    <submittedName>
        <fullName evidence="1">Enoyl-CoA hydratase</fullName>
    </submittedName>
</protein>
<proteinExistence type="predicted"/>
<dbReference type="PANTHER" id="PTHR11941:SF54">
    <property type="entry name" value="ENOYL-COA HYDRATASE, MITOCHONDRIAL"/>
    <property type="match status" value="1"/>
</dbReference>
<dbReference type="Pfam" id="PF00378">
    <property type="entry name" value="ECH_1"/>
    <property type="match status" value="1"/>
</dbReference>
<dbReference type="RefSeq" id="WP_345417420.1">
    <property type="nucleotide sequence ID" value="NZ_BAABGT010000032.1"/>
</dbReference>
<dbReference type="InterPro" id="IPR029045">
    <property type="entry name" value="ClpP/crotonase-like_dom_sf"/>
</dbReference>
<dbReference type="EMBL" id="BAABGT010000032">
    <property type="protein sequence ID" value="GAA4546545.1"/>
    <property type="molecule type" value="Genomic_DNA"/>
</dbReference>
<organism evidence="1 2">
    <name type="scientific">Pseudonocardia xishanensis</name>
    <dbReference type="NCBI Taxonomy" id="630995"/>
    <lineage>
        <taxon>Bacteria</taxon>
        <taxon>Bacillati</taxon>
        <taxon>Actinomycetota</taxon>
        <taxon>Actinomycetes</taxon>
        <taxon>Pseudonocardiales</taxon>
        <taxon>Pseudonocardiaceae</taxon>
        <taxon>Pseudonocardia</taxon>
    </lineage>
</organism>
<evidence type="ECO:0000313" key="1">
    <source>
        <dbReference type="EMBL" id="GAA4546545.1"/>
    </source>
</evidence>
<dbReference type="SUPFAM" id="SSF52096">
    <property type="entry name" value="ClpP/crotonase"/>
    <property type="match status" value="1"/>
</dbReference>
<dbReference type="Gene3D" id="3.90.226.10">
    <property type="entry name" value="2-enoyl-CoA Hydratase, Chain A, domain 1"/>
    <property type="match status" value="1"/>
</dbReference>